<reference evidence="1" key="1">
    <citation type="submission" date="2020-10" db="EMBL/GenBank/DDBJ databases">
        <title>Genome Sequence of Monilinia vaccinii-corymbosi Sheds Light on Mummy Berry Disease Infection of Blueberry and Mating Type.</title>
        <authorList>
            <person name="Yow A.G."/>
            <person name="Zhang Y."/>
            <person name="Bansal K."/>
            <person name="Eacker S.M."/>
            <person name="Sullivan S."/>
            <person name="Liachko I."/>
            <person name="Cubeta M.A."/>
            <person name="Rollins J.A."/>
            <person name="Ashrafi H."/>
        </authorList>
    </citation>
    <scope>NUCLEOTIDE SEQUENCE</scope>
    <source>
        <strain evidence="1">RL-1</strain>
    </source>
</reference>
<name>A0A8A3P1Z6_9HELO</name>
<proteinExistence type="predicted"/>
<dbReference type="AlphaFoldDB" id="A0A8A3P1Z6"/>
<dbReference type="Proteomes" id="UP000672032">
    <property type="component" value="Chromosome 2"/>
</dbReference>
<dbReference type="EMBL" id="CP063406">
    <property type="protein sequence ID" value="QSZ30500.1"/>
    <property type="molecule type" value="Genomic_DNA"/>
</dbReference>
<keyword evidence="2" id="KW-1185">Reference proteome</keyword>
<sequence>MSHGNPMATHYTGGVPQLYQPWCLRCSKVISKYKDSHTLPDGIEVSEKCNRGASGSGCSECTRKKGHCDMVLEKYVSAVNSLYSLRDRLDAAVRQGKGEFFEEEAGSRGWGVRCFCADEVEDRQEMGRRRGELVMMRRAHEAAVGVE</sequence>
<gene>
    <name evidence="1" type="ORF">DSL72_000054</name>
</gene>
<protein>
    <submittedName>
        <fullName evidence="1">Uncharacterized protein</fullName>
    </submittedName>
</protein>
<accession>A0A8A3P1Z6</accession>
<evidence type="ECO:0000313" key="2">
    <source>
        <dbReference type="Proteomes" id="UP000672032"/>
    </source>
</evidence>
<organism evidence="1 2">
    <name type="scientific">Monilinia vaccinii-corymbosi</name>
    <dbReference type="NCBI Taxonomy" id="61207"/>
    <lineage>
        <taxon>Eukaryota</taxon>
        <taxon>Fungi</taxon>
        <taxon>Dikarya</taxon>
        <taxon>Ascomycota</taxon>
        <taxon>Pezizomycotina</taxon>
        <taxon>Leotiomycetes</taxon>
        <taxon>Helotiales</taxon>
        <taxon>Sclerotiniaceae</taxon>
        <taxon>Monilinia</taxon>
    </lineage>
</organism>
<evidence type="ECO:0000313" key="1">
    <source>
        <dbReference type="EMBL" id="QSZ30500.1"/>
    </source>
</evidence>